<name>A0A179D6Y8_9BACT</name>
<feature type="compositionally biased region" description="Acidic residues" evidence="1">
    <location>
        <begin position="104"/>
        <end position="117"/>
    </location>
</feature>
<evidence type="ECO:0000256" key="1">
    <source>
        <dbReference type="SAM" id="MobiDB-lite"/>
    </source>
</evidence>
<dbReference type="AlphaFoldDB" id="A0A179D6Y8"/>
<sequence length="117" mass="13181">MSTRERLDLKSKILETKVHELMDVSLALEVLADVARLAEDVQEVDPEGKLGLSFLAEKVKNSYSTIFKTYTMWMTEDLGKAKFEIRQAVNDLLAQTKTQKPGPEEEEDINDGCGCED</sequence>
<organism evidence="2 3">
    <name type="scientific">Thermosulfurimonas dismutans</name>
    <dbReference type="NCBI Taxonomy" id="999894"/>
    <lineage>
        <taxon>Bacteria</taxon>
        <taxon>Pseudomonadati</taxon>
        <taxon>Thermodesulfobacteriota</taxon>
        <taxon>Thermodesulfobacteria</taxon>
        <taxon>Thermodesulfobacteriales</taxon>
        <taxon>Thermodesulfobacteriaceae</taxon>
        <taxon>Thermosulfurimonas</taxon>
    </lineage>
</organism>
<dbReference type="STRING" id="999894.TDIS_0372"/>
<dbReference type="EMBL" id="LWLG01000001">
    <property type="protein sequence ID" value="OAQ21854.1"/>
    <property type="molecule type" value="Genomic_DNA"/>
</dbReference>
<protein>
    <submittedName>
        <fullName evidence="2">Uncharacterized protein</fullName>
    </submittedName>
</protein>
<reference evidence="2 3" key="1">
    <citation type="submission" date="2016-04" db="EMBL/GenBank/DDBJ databases">
        <title>Genome analysis of Thermosulfurimonas dismutans, the first thermophilic sulfur-disproportionating bacterium of the phylum Thermodesulfobacteria.</title>
        <authorList>
            <person name="Mardanov A.V."/>
            <person name="Beletsky A.V."/>
            <person name="Kadnikov V.V."/>
            <person name="Slobodkin A.I."/>
            <person name="Ravin N.V."/>
        </authorList>
    </citation>
    <scope>NUCLEOTIDE SEQUENCE [LARGE SCALE GENOMIC DNA]</scope>
    <source>
        <strain evidence="2 3">S95</strain>
    </source>
</reference>
<evidence type="ECO:0000313" key="2">
    <source>
        <dbReference type="EMBL" id="OAQ21854.1"/>
    </source>
</evidence>
<accession>A0A179D6Y8</accession>
<dbReference type="RefSeq" id="WP_068668694.1">
    <property type="nucleotide sequence ID" value="NZ_LWLG01000001.1"/>
</dbReference>
<comment type="caution">
    <text evidence="2">The sequence shown here is derived from an EMBL/GenBank/DDBJ whole genome shotgun (WGS) entry which is preliminary data.</text>
</comment>
<dbReference type="Proteomes" id="UP000078390">
    <property type="component" value="Unassembled WGS sequence"/>
</dbReference>
<gene>
    <name evidence="2" type="ORF">TDIS_0372</name>
</gene>
<keyword evidence="3" id="KW-1185">Reference proteome</keyword>
<proteinExistence type="predicted"/>
<feature type="region of interest" description="Disordered" evidence="1">
    <location>
        <begin position="94"/>
        <end position="117"/>
    </location>
</feature>
<evidence type="ECO:0000313" key="3">
    <source>
        <dbReference type="Proteomes" id="UP000078390"/>
    </source>
</evidence>